<dbReference type="HOGENOM" id="CLU_2119575_0_0_12"/>
<dbReference type="EMBL" id="CP003282">
    <property type="protein sequence ID" value="AFG37552.1"/>
    <property type="molecule type" value="Genomic_DNA"/>
</dbReference>
<dbReference type="AlphaFoldDB" id="H9UJ59"/>
<keyword evidence="3" id="KW-1185">Reference proteome</keyword>
<proteinExistence type="predicted"/>
<organism evidence="2 3">
    <name type="scientific">Spirochaeta africana (strain ATCC 700263 / DSM 8902 / Z-7692)</name>
    <dbReference type="NCBI Taxonomy" id="889378"/>
    <lineage>
        <taxon>Bacteria</taxon>
        <taxon>Pseudomonadati</taxon>
        <taxon>Spirochaetota</taxon>
        <taxon>Spirochaetia</taxon>
        <taxon>Spirochaetales</taxon>
        <taxon>Spirochaetaceae</taxon>
        <taxon>Spirochaeta</taxon>
    </lineage>
</organism>
<dbReference type="KEGG" id="sfc:Spiaf_1491"/>
<gene>
    <name evidence="2" type="ordered locus">Spiaf_1491</name>
</gene>
<sequence length="114" mass="12335">MPLLSTGHTLESLAARIAFTSLGCAATATILYIFGSFQGITDAGLIILLQIIGWSAGVTVWMTFYSSAVLIVLRFTGRETGITGRMLRNLLQATFSLLLFVLQSYILLMTNNGL</sequence>
<keyword evidence="1" id="KW-1133">Transmembrane helix</keyword>
<evidence type="ECO:0000313" key="2">
    <source>
        <dbReference type="EMBL" id="AFG37552.1"/>
    </source>
</evidence>
<accession>H9UJ59</accession>
<feature type="transmembrane region" description="Helical" evidence="1">
    <location>
        <begin position="87"/>
        <end position="108"/>
    </location>
</feature>
<name>H9UJ59_SPIAZ</name>
<keyword evidence="1" id="KW-0812">Transmembrane</keyword>
<dbReference type="STRING" id="889378.Spiaf_1491"/>
<dbReference type="Proteomes" id="UP000007383">
    <property type="component" value="Chromosome"/>
</dbReference>
<protein>
    <submittedName>
        <fullName evidence="2">Uncharacterized protein</fullName>
    </submittedName>
</protein>
<feature type="transmembrane region" description="Helical" evidence="1">
    <location>
        <begin position="12"/>
        <end position="34"/>
    </location>
</feature>
<evidence type="ECO:0000313" key="3">
    <source>
        <dbReference type="Proteomes" id="UP000007383"/>
    </source>
</evidence>
<keyword evidence="1" id="KW-0472">Membrane</keyword>
<evidence type="ECO:0000256" key="1">
    <source>
        <dbReference type="SAM" id="Phobius"/>
    </source>
</evidence>
<reference evidence="3" key="1">
    <citation type="journal article" date="2013" name="Stand. Genomic Sci.">
        <title>Complete genome sequence of the halophilic bacterium Spirochaeta africana type strain (Z-7692(T)) from the alkaline Lake Magadi in the East African Rift.</title>
        <authorList>
            <person name="Liolos K."/>
            <person name="Abt B."/>
            <person name="Scheuner C."/>
            <person name="Teshima H."/>
            <person name="Held B."/>
            <person name="Lapidus A."/>
            <person name="Nolan M."/>
            <person name="Lucas S."/>
            <person name="Deshpande S."/>
            <person name="Cheng J.F."/>
            <person name="Tapia R."/>
            <person name="Goodwin L.A."/>
            <person name="Pitluck S."/>
            <person name="Pagani I."/>
            <person name="Ivanova N."/>
            <person name="Mavromatis K."/>
            <person name="Mikhailova N."/>
            <person name="Huntemann M."/>
            <person name="Pati A."/>
            <person name="Chen A."/>
            <person name="Palaniappan K."/>
            <person name="Land M."/>
            <person name="Rohde M."/>
            <person name="Tindall B.J."/>
            <person name="Detter J.C."/>
            <person name="Goker M."/>
            <person name="Bristow J."/>
            <person name="Eisen J.A."/>
            <person name="Markowitz V."/>
            <person name="Hugenholtz P."/>
            <person name="Woyke T."/>
            <person name="Klenk H.P."/>
            <person name="Kyrpides N.C."/>
        </authorList>
    </citation>
    <scope>NUCLEOTIDE SEQUENCE</scope>
    <source>
        <strain evidence="3">ATCC 700263 / DSM 8902 / Z-7692</strain>
    </source>
</reference>
<dbReference type="PATRIC" id="fig|889378.3.peg.1482"/>
<feature type="transmembrane region" description="Helical" evidence="1">
    <location>
        <begin position="46"/>
        <end position="75"/>
    </location>
</feature>
<dbReference type="RefSeq" id="WP_014455536.1">
    <property type="nucleotide sequence ID" value="NC_017098.1"/>
</dbReference>